<keyword evidence="2" id="KW-1185">Reference proteome</keyword>
<reference evidence="1" key="1">
    <citation type="journal article" date="2022" name="bioRxiv">
        <title>Sequencing and chromosome-scale assembly of the giantPleurodeles waltlgenome.</title>
        <authorList>
            <person name="Brown T."/>
            <person name="Elewa A."/>
            <person name="Iarovenko S."/>
            <person name="Subramanian E."/>
            <person name="Araus A.J."/>
            <person name="Petzold A."/>
            <person name="Susuki M."/>
            <person name="Suzuki K.-i.T."/>
            <person name="Hayashi T."/>
            <person name="Toyoda A."/>
            <person name="Oliveira C."/>
            <person name="Osipova E."/>
            <person name="Leigh N.D."/>
            <person name="Simon A."/>
            <person name="Yun M.H."/>
        </authorList>
    </citation>
    <scope>NUCLEOTIDE SEQUENCE</scope>
    <source>
        <strain evidence="1">20211129_DDA</strain>
        <tissue evidence="1">Liver</tissue>
    </source>
</reference>
<comment type="caution">
    <text evidence="1">The sequence shown here is derived from an EMBL/GenBank/DDBJ whole genome shotgun (WGS) entry which is preliminary data.</text>
</comment>
<sequence length="104" mass="11530">MPRYGRIRTVPGRCHAVQTEVQAMADRCVSSELVAQRHPADGGTQNVRRRLTIHPPDSTAGLSLAKRTTSFENAAFCDPFEMATFSIGHFALRILEEKMAFAII</sequence>
<dbReference type="AlphaFoldDB" id="A0AAV7QFH0"/>
<name>A0AAV7QFH0_PLEWA</name>
<evidence type="ECO:0000313" key="1">
    <source>
        <dbReference type="EMBL" id="KAJ1137890.1"/>
    </source>
</evidence>
<accession>A0AAV7QFH0</accession>
<evidence type="ECO:0000313" key="2">
    <source>
        <dbReference type="Proteomes" id="UP001066276"/>
    </source>
</evidence>
<protein>
    <submittedName>
        <fullName evidence="1">Uncharacterized protein</fullName>
    </submittedName>
</protein>
<gene>
    <name evidence="1" type="ORF">NDU88_004286</name>
</gene>
<organism evidence="1 2">
    <name type="scientific">Pleurodeles waltl</name>
    <name type="common">Iberian ribbed newt</name>
    <dbReference type="NCBI Taxonomy" id="8319"/>
    <lineage>
        <taxon>Eukaryota</taxon>
        <taxon>Metazoa</taxon>
        <taxon>Chordata</taxon>
        <taxon>Craniata</taxon>
        <taxon>Vertebrata</taxon>
        <taxon>Euteleostomi</taxon>
        <taxon>Amphibia</taxon>
        <taxon>Batrachia</taxon>
        <taxon>Caudata</taxon>
        <taxon>Salamandroidea</taxon>
        <taxon>Salamandridae</taxon>
        <taxon>Pleurodelinae</taxon>
        <taxon>Pleurodeles</taxon>
    </lineage>
</organism>
<proteinExistence type="predicted"/>
<dbReference type="Proteomes" id="UP001066276">
    <property type="component" value="Chromosome 6"/>
</dbReference>
<dbReference type="EMBL" id="JANPWB010000010">
    <property type="protein sequence ID" value="KAJ1137890.1"/>
    <property type="molecule type" value="Genomic_DNA"/>
</dbReference>